<comment type="caution">
    <text evidence="1">The sequence shown here is derived from an EMBL/GenBank/DDBJ whole genome shotgun (WGS) entry which is preliminary data.</text>
</comment>
<evidence type="ECO:0000313" key="1">
    <source>
        <dbReference type="EMBL" id="GBN74759.1"/>
    </source>
</evidence>
<organism evidence="1 2">
    <name type="scientific">Araneus ventricosus</name>
    <name type="common">Orbweaver spider</name>
    <name type="synonym">Epeira ventricosa</name>
    <dbReference type="NCBI Taxonomy" id="182803"/>
    <lineage>
        <taxon>Eukaryota</taxon>
        <taxon>Metazoa</taxon>
        <taxon>Ecdysozoa</taxon>
        <taxon>Arthropoda</taxon>
        <taxon>Chelicerata</taxon>
        <taxon>Arachnida</taxon>
        <taxon>Araneae</taxon>
        <taxon>Araneomorphae</taxon>
        <taxon>Entelegynae</taxon>
        <taxon>Araneoidea</taxon>
        <taxon>Araneidae</taxon>
        <taxon>Araneus</taxon>
    </lineage>
</organism>
<sequence length="86" mass="9845">MSGEPRARRGMAVITLRHRGSPVQAACETSLQSILCLSLRLVRGFWGWPHAEKKSSGVDLWRMWRMSWTHTSEDGDQHRWTVARAA</sequence>
<keyword evidence="2" id="KW-1185">Reference proteome</keyword>
<gene>
    <name evidence="1" type="ORF">AVEN_206918_1</name>
</gene>
<accession>A0A4Y2RHL5</accession>
<proteinExistence type="predicted"/>
<dbReference type="EMBL" id="BGPR01016979">
    <property type="protein sequence ID" value="GBN74759.1"/>
    <property type="molecule type" value="Genomic_DNA"/>
</dbReference>
<reference evidence="1 2" key="1">
    <citation type="journal article" date="2019" name="Sci. Rep.">
        <title>Orb-weaving spider Araneus ventricosus genome elucidates the spidroin gene catalogue.</title>
        <authorList>
            <person name="Kono N."/>
            <person name="Nakamura H."/>
            <person name="Ohtoshi R."/>
            <person name="Moran D.A.P."/>
            <person name="Shinohara A."/>
            <person name="Yoshida Y."/>
            <person name="Fujiwara M."/>
            <person name="Mori M."/>
            <person name="Tomita M."/>
            <person name="Arakawa K."/>
        </authorList>
    </citation>
    <scope>NUCLEOTIDE SEQUENCE [LARGE SCALE GENOMIC DNA]</scope>
</reference>
<evidence type="ECO:0000313" key="2">
    <source>
        <dbReference type="Proteomes" id="UP000499080"/>
    </source>
</evidence>
<protein>
    <submittedName>
        <fullName evidence="1">Uncharacterized protein</fullName>
    </submittedName>
</protein>
<name>A0A4Y2RHL5_ARAVE</name>
<dbReference type="Proteomes" id="UP000499080">
    <property type="component" value="Unassembled WGS sequence"/>
</dbReference>
<dbReference type="AlphaFoldDB" id="A0A4Y2RHL5"/>